<protein>
    <submittedName>
        <fullName evidence="1">Uncharacterized protein</fullName>
    </submittedName>
</protein>
<gene>
    <name evidence="1" type="ORF">G4I95_003715</name>
</gene>
<proteinExistence type="predicted"/>
<comment type="caution">
    <text evidence="1">The sequence shown here is derived from an EMBL/GenBank/DDBJ whole genome shotgun (WGS) entry which is preliminary data.</text>
</comment>
<evidence type="ECO:0000313" key="1">
    <source>
        <dbReference type="EMBL" id="HAE6196452.1"/>
    </source>
</evidence>
<reference evidence="1" key="2">
    <citation type="submission" date="2018-07" db="EMBL/GenBank/DDBJ databases">
        <authorList>
            <consortium name="NCBI Pathogen Detection Project"/>
        </authorList>
    </citation>
    <scope>NUCLEOTIDE SEQUENCE</scope>
    <source>
        <strain evidence="1">10-8458</strain>
    </source>
</reference>
<accession>A0A734FTF6</accession>
<dbReference type="AlphaFoldDB" id="A0A734FTF6"/>
<organism evidence="1">
    <name type="scientific">Salmonella enterica subsp. enterica serovar Lattenkamp</name>
    <dbReference type="NCBI Taxonomy" id="2564671"/>
    <lineage>
        <taxon>Bacteria</taxon>
        <taxon>Pseudomonadati</taxon>
        <taxon>Pseudomonadota</taxon>
        <taxon>Gammaproteobacteria</taxon>
        <taxon>Enterobacterales</taxon>
        <taxon>Enterobacteriaceae</taxon>
        <taxon>Salmonella</taxon>
    </lineage>
</organism>
<dbReference type="EMBL" id="DAASNA010000016">
    <property type="protein sequence ID" value="HAE6196452.1"/>
    <property type="molecule type" value="Genomic_DNA"/>
</dbReference>
<reference evidence="1" key="1">
    <citation type="journal article" date="2018" name="Genome Biol.">
        <title>SKESA: strategic k-mer extension for scrupulous assemblies.</title>
        <authorList>
            <person name="Souvorov A."/>
            <person name="Agarwala R."/>
            <person name="Lipman D.J."/>
        </authorList>
    </citation>
    <scope>NUCLEOTIDE SEQUENCE</scope>
    <source>
        <strain evidence="1">10-8458</strain>
    </source>
</reference>
<name>A0A734FTF6_SALET</name>
<sequence length="55" mass="6079">MIVTAAQYYGIKTEENGTVHCLVSYGICRETISSNDGLFIIDQIMASTGVIQEYM</sequence>